<dbReference type="RefSeq" id="XP_036625589.1">
    <property type="nucleotide sequence ID" value="XM_036772397.1"/>
</dbReference>
<comment type="caution">
    <text evidence="1">The sequence shown here is derived from an EMBL/GenBank/DDBJ whole genome shotgun (WGS) entry which is preliminary data.</text>
</comment>
<sequence>MRTFGDKGCHAGFIKFNGGAGEVWDDSRTDGVNAEMHYGSRLRLDTYCRHEPFWVAFLRCPSRLQR</sequence>
<organism evidence="1 2">
    <name type="scientific">Pleurotus ostreatus</name>
    <name type="common">Oyster mushroom</name>
    <name type="synonym">White-rot fungus</name>
    <dbReference type="NCBI Taxonomy" id="5322"/>
    <lineage>
        <taxon>Eukaryota</taxon>
        <taxon>Fungi</taxon>
        <taxon>Dikarya</taxon>
        <taxon>Basidiomycota</taxon>
        <taxon>Agaricomycotina</taxon>
        <taxon>Agaricomycetes</taxon>
        <taxon>Agaricomycetidae</taxon>
        <taxon>Agaricales</taxon>
        <taxon>Pleurotineae</taxon>
        <taxon>Pleurotaceae</taxon>
        <taxon>Pleurotus</taxon>
    </lineage>
</organism>
<proteinExistence type="predicted"/>
<evidence type="ECO:0000313" key="1">
    <source>
        <dbReference type="EMBL" id="KAF7416041.1"/>
    </source>
</evidence>
<dbReference type="AlphaFoldDB" id="A0A8H6ZJ98"/>
<dbReference type="EMBL" id="JACETU010000014">
    <property type="protein sequence ID" value="KAF7416041.1"/>
    <property type="molecule type" value="Genomic_DNA"/>
</dbReference>
<dbReference type="Proteomes" id="UP000623687">
    <property type="component" value="Unassembled WGS sequence"/>
</dbReference>
<evidence type="ECO:0000313" key="2">
    <source>
        <dbReference type="Proteomes" id="UP000623687"/>
    </source>
</evidence>
<reference evidence="1" key="1">
    <citation type="submission" date="2019-07" db="EMBL/GenBank/DDBJ databases">
        <authorList>
            <person name="Palmer J.M."/>
        </authorList>
    </citation>
    <scope>NUCLEOTIDE SEQUENCE</scope>
    <source>
        <strain evidence="1">PC9</strain>
    </source>
</reference>
<name>A0A8H6ZJ98_PLEOS</name>
<gene>
    <name evidence="1" type="ORF">PC9H_002785</name>
</gene>
<protein>
    <submittedName>
        <fullName evidence="1">Uncharacterized protein</fullName>
    </submittedName>
</protein>
<keyword evidence="2" id="KW-1185">Reference proteome</keyword>
<dbReference type="GeneID" id="59372603"/>
<dbReference type="VEuPathDB" id="FungiDB:PC9H_002785"/>
<accession>A0A8H6ZJ98</accession>